<dbReference type="EMBL" id="LZFO01000066">
    <property type="protein sequence ID" value="OFH98000.1"/>
    <property type="molecule type" value="Genomic_DNA"/>
</dbReference>
<gene>
    <name evidence="3" type="ORF">CLOACE_22850</name>
</gene>
<dbReference type="PATRIC" id="fig|1121290.3.peg.2310"/>
<evidence type="ECO:0000256" key="1">
    <source>
        <dbReference type="ARBA" id="ARBA00009350"/>
    </source>
</evidence>
<dbReference type="HAMAP" id="MF_00674">
    <property type="entry name" value="UPF0251"/>
    <property type="match status" value="1"/>
</dbReference>
<dbReference type="InterPro" id="IPR002852">
    <property type="entry name" value="UPF0251"/>
</dbReference>
<keyword evidence="4" id="KW-1185">Reference proteome</keyword>
<comment type="similarity">
    <text evidence="1 2">Belongs to the UPF0251 family.</text>
</comment>
<reference evidence="3 4" key="1">
    <citation type="submission" date="2016-06" db="EMBL/GenBank/DDBJ databases">
        <title>Genome sequence of Clostridium acetireducens DSM 10703.</title>
        <authorList>
            <person name="Poehlein A."/>
            <person name="Fluechter S."/>
            <person name="Duerre P."/>
            <person name="Daniel R."/>
        </authorList>
    </citation>
    <scope>NUCLEOTIDE SEQUENCE [LARGE SCALE GENOMIC DNA]</scope>
    <source>
        <strain evidence="3 4">DSM 10703</strain>
    </source>
</reference>
<accession>A0A1E8EUT7</accession>
<evidence type="ECO:0000256" key="2">
    <source>
        <dbReference type="HAMAP-Rule" id="MF_00674"/>
    </source>
</evidence>
<dbReference type="InterPro" id="IPR036388">
    <property type="entry name" value="WH-like_DNA-bd_sf"/>
</dbReference>
<dbReference type="SUPFAM" id="SSF88659">
    <property type="entry name" value="Sigma3 and sigma4 domains of RNA polymerase sigma factors"/>
    <property type="match status" value="1"/>
</dbReference>
<dbReference type="InterPro" id="IPR013324">
    <property type="entry name" value="RNA_pol_sigma_r3/r4-like"/>
</dbReference>
<dbReference type="Pfam" id="PF02001">
    <property type="entry name" value="DUF134"/>
    <property type="match status" value="1"/>
</dbReference>
<organism evidence="3 4">
    <name type="scientific">Clostridium acetireducens DSM 10703</name>
    <dbReference type="NCBI Taxonomy" id="1121290"/>
    <lineage>
        <taxon>Bacteria</taxon>
        <taxon>Bacillati</taxon>
        <taxon>Bacillota</taxon>
        <taxon>Clostridia</taxon>
        <taxon>Eubacteriales</taxon>
        <taxon>Clostridiaceae</taxon>
        <taxon>Clostridium</taxon>
    </lineage>
</organism>
<comment type="caution">
    <text evidence="3">The sequence shown here is derived from an EMBL/GenBank/DDBJ whole genome shotgun (WGS) entry which is preliminary data.</text>
</comment>
<dbReference type="OrthoDB" id="280278at2"/>
<protein>
    <recommendedName>
        <fullName evidence="2">UPF0251 protein CLOACE_22850</fullName>
    </recommendedName>
</protein>
<dbReference type="RefSeq" id="WP_070111378.1">
    <property type="nucleotide sequence ID" value="NZ_LZFO01000066.1"/>
</dbReference>
<proteinExistence type="inferred from homology"/>
<name>A0A1E8EUT7_9CLOT</name>
<dbReference type="STRING" id="1121290.CLAOCE_22850"/>
<evidence type="ECO:0000313" key="3">
    <source>
        <dbReference type="EMBL" id="OFH98000.1"/>
    </source>
</evidence>
<dbReference type="AlphaFoldDB" id="A0A1E8EUT7"/>
<dbReference type="PANTHER" id="PTHR37478:SF2">
    <property type="entry name" value="UPF0251 PROTEIN TK0562"/>
    <property type="match status" value="1"/>
</dbReference>
<evidence type="ECO:0000313" key="4">
    <source>
        <dbReference type="Proteomes" id="UP000175744"/>
    </source>
</evidence>
<sequence>MARPRKWRRVCTLPQINKFGPVDKSDIVDELIMTVDEYETIRLMDLVGLNQEECANTMGVARSTVQRIYNDARKKLADSLVNGKILKIEGGDYKICGDFENKKNCQGCIGGRHRHGRI</sequence>
<dbReference type="PANTHER" id="PTHR37478">
    <property type="match status" value="1"/>
</dbReference>
<dbReference type="Proteomes" id="UP000175744">
    <property type="component" value="Unassembled WGS sequence"/>
</dbReference>
<dbReference type="Gene3D" id="1.10.10.10">
    <property type="entry name" value="Winged helix-like DNA-binding domain superfamily/Winged helix DNA-binding domain"/>
    <property type="match status" value="1"/>
</dbReference>